<evidence type="ECO:0000313" key="3">
    <source>
        <dbReference type="Proteomes" id="UP000217005"/>
    </source>
</evidence>
<gene>
    <name evidence="2" type="ORF">CEG14_13965</name>
</gene>
<comment type="caution">
    <text evidence="2">The sequence shown here is derived from an EMBL/GenBank/DDBJ whole genome shotgun (WGS) entry which is preliminary data.</text>
</comment>
<feature type="domain" description="Beta-lactamase-related" evidence="1">
    <location>
        <begin position="75"/>
        <end position="367"/>
    </location>
</feature>
<dbReference type="InterPro" id="IPR001466">
    <property type="entry name" value="Beta-lactam-related"/>
</dbReference>
<dbReference type="PANTHER" id="PTHR43283">
    <property type="entry name" value="BETA-LACTAMASE-RELATED"/>
    <property type="match status" value="1"/>
</dbReference>
<dbReference type="Gene3D" id="3.40.710.10">
    <property type="entry name" value="DD-peptidase/beta-lactamase superfamily"/>
    <property type="match status" value="1"/>
</dbReference>
<dbReference type="EMBL" id="NEVL01000003">
    <property type="protein sequence ID" value="OZI36133.1"/>
    <property type="molecule type" value="Genomic_DNA"/>
</dbReference>
<dbReference type="InterPro" id="IPR012338">
    <property type="entry name" value="Beta-lactam/transpept-like"/>
</dbReference>
<dbReference type="OrthoDB" id="9814204at2"/>
<dbReference type="RefSeq" id="WP_094826942.1">
    <property type="nucleotide sequence ID" value="NZ_NEVL01000003.1"/>
</dbReference>
<dbReference type="SUPFAM" id="SSF56601">
    <property type="entry name" value="beta-lactamase/transpeptidase-like"/>
    <property type="match status" value="1"/>
</dbReference>
<dbReference type="Proteomes" id="UP000217005">
    <property type="component" value="Unassembled WGS sequence"/>
</dbReference>
<proteinExistence type="predicted"/>
<name>A0A261SIH5_9BORD</name>
<evidence type="ECO:0000313" key="2">
    <source>
        <dbReference type="EMBL" id="OZI36133.1"/>
    </source>
</evidence>
<dbReference type="PANTHER" id="PTHR43283:SF14">
    <property type="entry name" value="BLL8153 PROTEIN"/>
    <property type="match status" value="1"/>
</dbReference>
<dbReference type="GO" id="GO:0016787">
    <property type="term" value="F:hydrolase activity"/>
    <property type="evidence" value="ECO:0007669"/>
    <property type="project" value="UniProtKB-KW"/>
</dbReference>
<keyword evidence="2" id="KW-0378">Hydrolase</keyword>
<accession>A0A261SIH5</accession>
<dbReference type="Pfam" id="PF00144">
    <property type="entry name" value="Beta-lactamase"/>
    <property type="match status" value="1"/>
</dbReference>
<protein>
    <submittedName>
        <fullName evidence="2">Serine hydrolase</fullName>
    </submittedName>
</protein>
<sequence>MTDIHSPPLAEPVEHLPRGEDFLLWPPCLQSYGYRIVDRLFATRTIRRGESPRPLPRAPGIDVRYTFAGESRDVGELMDRNNVAGLIAIHRGHIVLERYGLGFQPHERWSTMSTVKSMTAMLTGAALHDGAIASLDDPVTKYVPALAGCAYDAVTIRHLLTMSSGIAWEENYTDKRSHVNRYSKSLADKVPGGVLTLLRACHRAHAAGQVWHYNTGDTYLLGAVLSAATGGTLADYMSQRIWQPCGMEFDAFYTLESDAGQEIGGSRAGMTLRDIGRFAQFVLDDGVVAGRRILPQGWVAQSGTAAFEIPADLHTAHRQALGLTAYGYSWWLRDDGAMMAMGHSGQRIFIDTAAQLAVVQLAAYPEPRYVSANEPDRDAELNAFILALREASGARHG</sequence>
<reference evidence="2 3" key="1">
    <citation type="submission" date="2017-05" db="EMBL/GenBank/DDBJ databases">
        <title>Complete and WGS of Bordetella genogroups.</title>
        <authorList>
            <person name="Spilker T."/>
            <person name="LiPuma J."/>
        </authorList>
    </citation>
    <scope>NUCLEOTIDE SEQUENCE [LARGE SCALE GENOMIC DNA]</scope>
    <source>
        <strain evidence="2 3">AU17610</strain>
    </source>
</reference>
<dbReference type="AlphaFoldDB" id="A0A261SIH5"/>
<dbReference type="InterPro" id="IPR050789">
    <property type="entry name" value="Diverse_Enzym_Activities"/>
</dbReference>
<evidence type="ECO:0000259" key="1">
    <source>
        <dbReference type="Pfam" id="PF00144"/>
    </source>
</evidence>
<organism evidence="2 3">
    <name type="scientific">Bordetella genomosp. 1</name>
    <dbReference type="NCBI Taxonomy" id="1395607"/>
    <lineage>
        <taxon>Bacteria</taxon>
        <taxon>Pseudomonadati</taxon>
        <taxon>Pseudomonadota</taxon>
        <taxon>Betaproteobacteria</taxon>
        <taxon>Burkholderiales</taxon>
        <taxon>Alcaligenaceae</taxon>
        <taxon>Bordetella</taxon>
    </lineage>
</organism>